<dbReference type="GeneID" id="59257116"/>
<organism evidence="2 3">
    <name type="scientific">Botrytis fragariae</name>
    <dbReference type="NCBI Taxonomy" id="1964551"/>
    <lineage>
        <taxon>Eukaryota</taxon>
        <taxon>Fungi</taxon>
        <taxon>Dikarya</taxon>
        <taxon>Ascomycota</taxon>
        <taxon>Pezizomycotina</taxon>
        <taxon>Leotiomycetes</taxon>
        <taxon>Helotiales</taxon>
        <taxon>Sclerotiniaceae</taxon>
        <taxon>Botrytis</taxon>
    </lineage>
</organism>
<dbReference type="EMBL" id="JABFCT010000004">
    <property type="protein sequence ID" value="KAF5876606.1"/>
    <property type="molecule type" value="Genomic_DNA"/>
</dbReference>
<reference evidence="2 3" key="1">
    <citation type="journal article" date="2020" name="Phytopathology">
        <title>A high-quality genome resource of Botrytis fragariae, a new and rapidly spreading fungal pathogen causing strawberry gray mold in the U.S.A.</title>
        <authorList>
            <person name="Wu Y."/>
            <person name="Saski C.A."/>
            <person name="Schnabel G."/>
            <person name="Xiao S."/>
            <person name="Hu M."/>
        </authorList>
    </citation>
    <scope>NUCLEOTIDE SEQUENCE [LARGE SCALE GENOMIC DNA]</scope>
    <source>
        <strain evidence="2 3">BVB16</strain>
    </source>
</reference>
<protein>
    <submittedName>
        <fullName evidence="2">Uncharacterized protein</fullName>
    </submittedName>
</protein>
<gene>
    <name evidence="2" type="ORF">Bfra_003012</name>
</gene>
<evidence type="ECO:0000313" key="2">
    <source>
        <dbReference type="EMBL" id="KAF5876606.1"/>
    </source>
</evidence>
<evidence type="ECO:0000256" key="1">
    <source>
        <dbReference type="SAM" id="MobiDB-lite"/>
    </source>
</evidence>
<dbReference type="OrthoDB" id="3542967at2759"/>
<feature type="region of interest" description="Disordered" evidence="1">
    <location>
        <begin position="11"/>
        <end position="30"/>
    </location>
</feature>
<sequence>MGDPLLRMAGLPGMRSLGNGPLPDDGDDRIPTERYLYNTRELYDIKTKKPDADFVSNDYYGVPTLEDKIRISMRHAMGEFCWIRGFVEVLRRRENDGSQEAKEVLIDFLGFISTRVVWSVKCCNQEWKSDRNTPIIEKSLTWLKRNKLFHPCIKHISIDFDPRDEFNVPFFEDFVTLCWYISTHLPDLDSAILCLTIAGDDFQEVLKSPMRFSWVQAFRELRIGKVNICPKLTKSGESDESRRYRSRHSIDERFAYFLDFHHARLGIKSLLLNDLNNERGLITHMLTPGSKLWGYTDDIDDDAYISLQYMES</sequence>
<comment type="caution">
    <text evidence="2">The sequence shown here is derived from an EMBL/GenBank/DDBJ whole genome shotgun (WGS) entry which is preliminary data.</text>
</comment>
<keyword evidence="3" id="KW-1185">Reference proteome</keyword>
<evidence type="ECO:0000313" key="3">
    <source>
        <dbReference type="Proteomes" id="UP000531561"/>
    </source>
</evidence>
<dbReference type="RefSeq" id="XP_037195552.1">
    <property type="nucleotide sequence ID" value="XM_037333424.1"/>
</dbReference>
<accession>A0A8H6AZP6</accession>
<name>A0A8H6AZP6_9HELO</name>
<proteinExistence type="predicted"/>
<dbReference type="AlphaFoldDB" id="A0A8H6AZP6"/>
<dbReference type="Proteomes" id="UP000531561">
    <property type="component" value="Unassembled WGS sequence"/>
</dbReference>